<dbReference type="PANTHER" id="PTHR21581">
    <property type="entry name" value="D-ALANYL-D-ALANINE CARBOXYPEPTIDASE"/>
    <property type="match status" value="1"/>
</dbReference>
<dbReference type="PANTHER" id="PTHR21581:SF6">
    <property type="entry name" value="TRAFFICKING PROTEIN PARTICLE COMPLEX SUBUNIT 12"/>
    <property type="match status" value="1"/>
</dbReference>
<dbReference type="InterPro" id="IPR011990">
    <property type="entry name" value="TPR-like_helical_dom_sf"/>
</dbReference>
<gene>
    <name evidence="1" type="ORF">WJX75_004972</name>
</gene>
<sequence>MATASGANPLSLGASSLQAWDAIQLGRSTADVPDGPSGLQTLALQGSWRAVAERTKAYKEAPVDDFLIGAAWHIFALTKLRQYGSAADEIAALGPFDSPEFMQDGPRGPSSKVPFALRWLEAELPYFLGKPKDAMERMYGLLEHCRLELDGCQSGANAQPSGNPEEESVSNSQLAQLWNRRQQMVVAVLANQHIRAREYMVALRWLGWLLERRKGDLQLLSRIGYVQLVLGDLRAAAASFQDVIKAVAAAGPAAKPADRRLLRRNQGLLLFAEQDYKGAEAEFDAVLRENPEDCVAANNASVCRMYACNLVGAVQSLEAALQAQPQSFLQETVLLNLCSMYELSSSTASTESKRRLTAWASKGPEDFDLSIFRPV</sequence>
<evidence type="ECO:0000313" key="2">
    <source>
        <dbReference type="Proteomes" id="UP001491310"/>
    </source>
</evidence>
<evidence type="ECO:0000313" key="1">
    <source>
        <dbReference type="EMBL" id="KAK9918560.1"/>
    </source>
</evidence>
<dbReference type="EMBL" id="JALJOT010000001">
    <property type="protein sequence ID" value="KAK9918560.1"/>
    <property type="molecule type" value="Genomic_DNA"/>
</dbReference>
<name>A0ABR2Z3K7_9CHLO</name>
<comment type="caution">
    <text evidence="1">The sequence shown here is derived from an EMBL/GenBank/DDBJ whole genome shotgun (WGS) entry which is preliminary data.</text>
</comment>
<keyword evidence="2" id="KW-1185">Reference proteome</keyword>
<dbReference type="Gene3D" id="1.25.40.10">
    <property type="entry name" value="Tetratricopeptide repeat domain"/>
    <property type="match status" value="1"/>
</dbReference>
<dbReference type="Proteomes" id="UP001491310">
    <property type="component" value="Unassembled WGS sequence"/>
</dbReference>
<accession>A0ABR2Z3K7</accession>
<reference evidence="1 2" key="1">
    <citation type="journal article" date="2024" name="Nat. Commun.">
        <title>Phylogenomics reveals the evolutionary origins of lichenization in chlorophyte algae.</title>
        <authorList>
            <person name="Puginier C."/>
            <person name="Libourel C."/>
            <person name="Otte J."/>
            <person name="Skaloud P."/>
            <person name="Haon M."/>
            <person name="Grisel S."/>
            <person name="Petersen M."/>
            <person name="Berrin J.G."/>
            <person name="Delaux P.M."/>
            <person name="Dal Grande F."/>
            <person name="Keller J."/>
        </authorList>
    </citation>
    <scope>NUCLEOTIDE SEQUENCE [LARGE SCALE GENOMIC DNA]</scope>
    <source>
        <strain evidence="1 2">SAG 216-7</strain>
    </source>
</reference>
<proteinExistence type="predicted"/>
<protein>
    <recommendedName>
        <fullName evidence="3">TPR-like protein</fullName>
    </recommendedName>
</protein>
<organism evidence="1 2">
    <name type="scientific">Coccomyxa subellipsoidea</name>
    <dbReference type="NCBI Taxonomy" id="248742"/>
    <lineage>
        <taxon>Eukaryota</taxon>
        <taxon>Viridiplantae</taxon>
        <taxon>Chlorophyta</taxon>
        <taxon>core chlorophytes</taxon>
        <taxon>Trebouxiophyceae</taxon>
        <taxon>Trebouxiophyceae incertae sedis</taxon>
        <taxon>Coccomyxaceae</taxon>
        <taxon>Coccomyxa</taxon>
    </lineage>
</organism>
<evidence type="ECO:0008006" key="3">
    <source>
        <dbReference type="Google" id="ProtNLM"/>
    </source>
</evidence>
<dbReference type="SUPFAM" id="SSF48452">
    <property type="entry name" value="TPR-like"/>
    <property type="match status" value="1"/>
</dbReference>